<feature type="non-terminal residue" evidence="1">
    <location>
        <position position="67"/>
    </location>
</feature>
<sequence length="67" mass="7314">TRSVAALGRLARCSTWCSSPPGGYRRWWAQTNGRLVTRPAEHVGGLPAHPPGSGSLNLPRYGWGWGW</sequence>
<dbReference type="EMBL" id="JAHRHJ020000010">
    <property type="protein sequence ID" value="KAH9298936.1"/>
    <property type="molecule type" value="Genomic_DNA"/>
</dbReference>
<comment type="caution">
    <text evidence="1">The sequence shown here is derived from an EMBL/GenBank/DDBJ whole genome shotgun (WGS) entry which is preliminary data.</text>
</comment>
<protein>
    <submittedName>
        <fullName evidence="1">Uncharacterized protein</fullName>
    </submittedName>
</protein>
<accession>A0AA38CGW4</accession>
<dbReference type="Proteomes" id="UP000824469">
    <property type="component" value="Unassembled WGS sequence"/>
</dbReference>
<organism evidence="1 2">
    <name type="scientific">Taxus chinensis</name>
    <name type="common">Chinese yew</name>
    <name type="synonym">Taxus wallichiana var. chinensis</name>
    <dbReference type="NCBI Taxonomy" id="29808"/>
    <lineage>
        <taxon>Eukaryota</taxon>
        <taxon>Viridiplantae</taxon>
        <taxon>Streptophyta</taxon>
        <taxon>Embryophyta</taxon>
        <taxon>Tracheophyta</taxon>
        <taxon>Spermatophyta</taxon>
        <taxon>Pinopsida</taxon>
        <taxon>Pinidae</taxon>
        <taxon>Conifers II</taxon>
        <taxon>Cupressales</taxon>
        <taxon>Taxaceae</taxon>
        <taxon>Taxus</taxon>
    </lineage>
</organism>
<reference evidence="1 2" key="1">
    <citation type="journal article" date="2021" name="Nat. Plants">
        <title>The Taxus genome provides insights into paclitaxel biosynthesis.</title>
        <authorList>
            <person name="Xiong X."/>
            <person name="Gou J."/>
            <person name="Liao Q."/>
            <person name="Li Y."/>
            <person name="Zhou Q."/>
            <person name="Bi G."/>
            <person name="Li C."/>
            <person name="Du R."/>
            <person name="Wang X."/>
            <person name="Sun T."/>
            <person name="Guo L."/>
            <person name="Liang H."/>
            <person name="Lu P."/>
            <person name="Wu Y."/>
            <person name="Zhang Z."/>
            <person name="Ro D.K."/>
            <person name="Shang Y."/>
            <person name="Huang S."/>
            <person name="Yan J."/>
        </authorList>
    </citation>
    <scope>NUCLEOTIDE SEQUENCE [LARGE SCALE GENOMIC DNA]</scope>
    <source>
        <strain evidence="1">Ta-2019</strain>
    </source>
</reference>
<feature type="non-terminal residue" evidence="1">
    <location>
        <position position="1"/>
    </location>
</feature>
<keyword evidence="2" id="KW-1185">Reference proteome</keyword>
<proteinExistence type="predicted"/>
<dbReference type="AlphaFoldDB" id="A0AA38CGW4"/>
<gene>
    <name evidence="1" type="ORF">KI387_030618</name>
</gene>
<evidence type="ECO:0000313" key="2">
    <source>
        <dbReference type="Proteomes" id="UP000824469"/>
    </source>
</evidence>
<name>A0AA38CGW4_TAXCH</name>
<evidence type="ECO:0000313" key="1">
    <source>
        <dbReference type="EMBL" id="KAH9298936.1"/>
    </source>
</evidence>